<dbReference type="Proteomes" id="UP000433366">
    <property type="component" value="Unassembled WGS sequence"/>
</dbReference>
<organism evidence="1 2">
    <name type="scientific">Staphylococcus aureus</name>
    <dbReference type="NCBI Taxonomy" id="1280"/>
    <lineage>
        <taxon>Bacteria</taxon>
        <taxon>Bacillati</taxon>
        <taxon>Bacillota</taxon>
        <taxon>Bacilli</taxon>
        <taxon>Bacillales</taxon>
        <taxon>Staphylococcaceae</taxon>
        <taxon>Staphylococcus</taxon>
    </lineage>
</organism>
<dbReference type="InterPro" id="IPR001544">
    <property type="entry name" value="Aminotrans_IV"/>
</dbReference>
<proteinExistence type="predicted"/>
<dbReference type="SUPFAM" id="SSF56752">
    <property type="entry name" value="D-aminoacid aminotransferase-like PLP-dependent enzymes"/>
    <property type="match status" value="1"/>
</dbReference>
<keyword evidence="1" id="KW-0456">Lyase</keyword>
<feature type="non-terminal residue" evidence="1">
    <location>
        <position position="1"/>
    </location>
</feature>
<protein>
    <submittedName>
        <fullName evidence="1">Aminodeoxychorismate lyase</fullName>
    </submittedName>
</protein>
<dbReference type="InterPro" id="IPR043132">
    <property type="entry name" value="BCAT-like_C"/>
</dbReference>
<dbReference type="EMBL" id="WPRH01000932">
    <property type="protein sequence ID" value="MVI57488.1"/>
    <property type="molecule type" value="Genomic_DNA"/>
</dbReference>
<name>A0A6B0BNW7_STAAU</name>
<reference evidence="1 2" key="1">
    <citation type="submission" date="2019-11" db="EMBL/GenBank/DDBJ databases">
        <title>Implementation of targeted gown and glove precautions to prevent Staphylococcus aureus acquisition in community-based nursing homes.</title>
        <authorList>
            <person name="Stine O.C."/>
        </authorList>
    </citation>
    <scope>NUCLEOTIDE SEQUENCE [LARGE SCALE GENOMIC DNA]</scope>
    <source>
        <strain evidence="1 2">S_4031.LGMP.AI</strain>
    </source>
</reference>
<sequence>VIEEDGKWYTPSYKDDFLKGCMRDYLIDSDKLVEKDFNKNELIYKYHNNEIRLFLINSLREVADVHLCL</sequence>
<evidence type="ECO:0000313" key="2">
    <source>
        <dbReference type="Proteomes" id="UP000433366"/>
    </source>
</evidence>
<evidence type="ECO:0000313" key="1">
    <source>
        <dbReference type="EMBL" id="MVI57488.1"/>
    </source>
</evidence>
<dbReference type="Gene3D" id="3.20.10.10">
    <property type="entry name" value="D-amino Acid Aminotransferase, subunit A, domain 2"/>
    <property type="match status" value="1"/>
</dbReference>
<accession>A0A6B0BNW7</accession>
<comment type="caution">
    <text evidence="1">The sequence shown here is derived from an EMBL/GenBank/DDBJ whole genome shotgun (WGS) entry which is preliminary data.</text>
</comment>
<dbReference type="GO" id="GO:0016829">
    <property type="term" value="F:lyase activity"/>
    <property type="evidence" value="ECO:0007669"/>
    <property type="project" value="UniProtKB-KW"/>
</dbReference>
<dbReference type="Pfam" id="PF01063">
    <property type="entry name" value="Aminotran_4"/>
    <property type="match status" value="1"/>
</dbReference>
<dbReference type="AlphaFoldDB" id="A0A6B0BNW7"/>
<dbReference type="InterPro" id="IPR036038">
    <property type="entry name" value="Aminotransferase-like"/>
</dbReference>
<gene>
    <name evidence="1" type="ORF">GO793_16735</name>
</gene>